<organism evidence="10 11">
    <name type="scientific">Candidatus Andersenbacteria bacterium RIFCSPHIGHO2_12_FULL_45_11b</name>
    <dbReference type="NCBI Taxonomy" id="1797282"/>
    <lineage>
        <taxon>Bacteria</taxon>
        <taxon>Candidatus Anderseniibacteriota</taxon>
    </lineage>
</organism>
<keyword evidence="7" id="KW-0456">Lyase</keyword>
<evidence type="ECO:0000256" key="7">
    <source>
        <dbReference type="ARBA" id="ARBA00023239"/>
    </source>
</evidence>
<sequence length="123" mass="14194">MSNKNKKVITGLHILGQIQTGSLIKAGSKKAFKLFLSSLIKKHKLRELGSYYHKFGKTEGFTGVVCLMESHISVHTWPELQYITLDVFLCNYSQNNEETCRKLFSEICEYFIPLSVDKKEIFR</sequence>
<dbReference type="GO" id="GO:0005829">
    <property type="term" value="C:cytosol"/>
    <property type="evidence" value="ECO:0007669"/>
    <property type="project" value="TreeGrafter"/>
</dbReference>
<dbReference type="AlphaFoldDB" id="A0A1G1X564"/>
<comment type="cofactor">
    <cofactor evidence="1">
        <name>pyruvate</name>
        <dbReference type="ChEBI" id="CHEBI:15361"/>
    </cofactor>
</comment>
<evidence type="ECO:0000256" key="5">
    <source>
        <dbReference type="ARBA" id="ARBA00023115"/>
    </source>
</evidence>
<keyword evidence="9" id="KW-0670">Pyruvate</keyword>
<dbReference type="PANTHER" id="PTHR33866">
    <property type="entry name" value="S-ADENOSYLMETHIONINE DECARBOXYLASE PROENZYME"/>
    <property type="match status" value="1"/>
</dbReference>
<keyword evidence="4" id="KW-0745">Spermidine biosynthesis</keyword>
<evidence type="ECO:0008006" key="12">
    <source>
        <dbReference type="Google" id="ProtNLM"/>
    </source>
</evidence>
<evidence type="ECO:0000313" key="10">
    <source>
        <dbReference type="EMBL" id="OGY35165.1"/>
    </source>
</evidence>
<reference evidence="10 11" key="1">
    <citation type="journal article" date="2016" name="Nat. Commun.">
        <title>Thousands of microbial genomes shed light on interconnected biogeochemical processes in an aquifer system.</title>
        <authorList>
            <person name="Anantharaman K."/>
            <person name="Brown C.T."/>
            <person name="Hug L.A."/>
            <person name="Sharon I."/>
            <person name="Castelle C.J."/>
            <person name="Probst A.J."/>
            <person name="Thomas B.C."/>
            <person name="Singh A."/>
            <person name="Wilkins M.J."/>
            <person name="Karaoz U."/>
            <person name="Brodie E.L."/>
            <person name="Williams K.H."/>
            <person name="Hubbard S.S."/>
            <person name="Banfield J.F."/>
        </authorList>
    </citation>
    <scope>NUCLEOTIDE SEQUENCE [LARGE SCALE GENOMIC DNA]</scope>
</reference>
<proteinExistence type="predicted"/>
<dbReference type="PANTHER" id="PTHR33866:SF2">
    <property type="entry name" value="S-ADENOSYLMETHIONINE DECARBOXYLASE PROENZYME"/>
    <property type="match status" value="1"/>
</dbReference>
<evidence type="ECO:0000256" key="2">
    <source>
        <dbReference type="ARBA" id="ARBA00022793"/>
    </source>
</evidence>
<dbReference type="EMBL" id="MHHS01000051">
    <property type="protein sequence ID" value="OGY35165.1"/>
    <property type="molecule type" value="Genomic_DNA"/>
</dbReference>
<dbReference type="InterPro" id="IPR016067">
    <property type="entry name" value="S-AdoMet_deCO2ase_core"/>
</dbReference>
<dbReference type="SUPFAM" id="SSF56276">
    <property type="entry name" value="S-adenosylmethionine decarboxylase"/>
    <property type="match status" value="1"/>
</dbReference>
<dbReference type="Pfam" id="PF02675">
    <property type="entry name" value="AdoMet_dc"/>
    <property type="match status" value="1"/>
</dbReference>
<evidence type="ECO:0000256" key="8">
    <source>
        <dbReference type="ARBA" id="ARBA00023270"/>
    </source>
</evidence>
<evidence type="ECO:0000256" key="3">
    <source>
        <dbReference type="ARBA" id="ARBA00022813"/>
    </source>
</evidence>
<dbReference type="Proteomes" id="UP000177941">
    <property type="component" value="Unassembled WGS sequence"/>
</dbReference>
<comment type="caution">
    <text evidence="10">The sequence shown here is derived from an EMBL/GenBank/DDBJ whole genome shotgun (WGS) entry which is preliminary data.</text>
</comment>
<dbReference type="InterPro" id="IPR003826">
    <property type="entry name" value="AdoMetDC_fam_prok"/>
</dbReference>
<accession>A0A1G1X564</accession>
<name>A0A1G1X564_9BACT</name>
<dbReference type="GO" id="GO:0008295">
    <property type="term" value="P:spermidine biosynthetic process"/>
    <property type="evidence" value="ECO:0007669"/>
    <property type="project" value="UniProtKB-KW"/>
</dbReference>
<dbReference type="Gene3D" id="3.60.90.10">
    <property type="entry name" value="S-adenosylmethionine decarboxylase"/>
    <property type="match status" value="1"/>
</dbReference>
<evidence type="ECO:0000256" key="9">
    <source>
        <dbReference type="ARBA" id="ARBA00023317"/>
    </source>
</evidence>
<keyword evidence="5" id="KW-0620">Polyamine biosynthesis</keyword>
<gene>
    <name evidence="10" type="ORF">A3E36_00625</name>
</gene>
<evidence type="ECO:0000313" key="11">
    <source>
        <dbReference type="Proteomes" id="UP000177941"/>
    </source>
</evidence>
<evidence type="ECO:0000256" key="1">
    <source>
        <dbReference type="ARBA" id="ARBA00001928"/>
    </source>
</evidence>
<keyword evidence="2" id="KW-0210">Decarboxylase</keyword>
<protein>
    <recommendedName>
        <fullName evidence="12">S-adenosylmethionine decarboxylase proenzyme</fullName>
    </recommendedName>
</protein>
<evidence type="ECO:0000256" key="6">
    <source>
        <dbReference type="ARBA" id="ARBA00023145"/>
    </source>
</evidence>
<dbReference type="GO" id="GO:0004014">
    <property type="term" value="F:adenosylmethionine decarboxylase activity"/>
    <property type="evidence" value="ECO:0007669"/>
    <property type="project" value="InterPro"/>
</dbReference>
<keyword evidence="8" id="KW-0704">Schiff base</keyword>
<evidence type="ECO:0000256" key="4">
    <source>
        <dbReference type="ARBA" id="ARBA00023066"/>
    </source>
</evidence>
<keyword evidence="3" id="KW-0068">Autocatalytic cleavage</keyword>
<keyword evidence="6" id="KW-0865">Zymogen</keyword>